<evidence type="ECO:0000256" key="1">
    <source>
        <dbReference type="ARBA" id="ARBA00001946"/>
    </source>
</evidence>
<protein>
    <submittedName>
        <fullName evidence="5">Citrate (Pro-3S)-lyase subunit beta</fullName>
    </submittedName>
</protein>
<accession>A0ABN2LZR9</accession>
<proteinExistence type="predicted"/>
<comment type="caution">
    <text evidence="5">The sequence shown here is derived from an EMBL/GenBank/DDBJ whole genome shotgun (WGS) entry which is preliminary data.</text>
</comment>
<dbReference type="InterPro" id="IPR005000">
    <property type="entry name" value="Aldolase/citrate-lyase_domain"/>
</dbReference>
<dbReference type="Pfam" id="PF03328">
    <property type="entry name" value="HpcH_HpaI"/>
    <property type="match status" value="1"/>
</dbReference>
<dbReference type="RefSeq" id="WP_344087091.1">
    <property type="nucleotide sequence ID" value="NZ_BAAAPO010000044.1"/>
</dbReference>
<dbReference type="InterPro" id="IPR040442">
    <property type="entry name" value="Pyrv_kinase-like_dom_sf"/>
</dbReference>
<keyword evidence="3" id="KW-0460">Magnesium</keyword>
<sequence>MTTWQPGPAWLFVPADRPDRFAKALERSDIAVIDLEDAVAADRKAQARAALAAYDWPEPERTLVRLNPASTAEHALDLDLLAEFAAAGRGPTRVMLAKAEAPTDLDGLGAHEVVVILETPAGVVHAREIIERPHVVGAMWGAEDLIAGLGGTASRDADGRYRPVALHAQNSVLLASKAAGKLAIDTVHLDIPDHDGLARESRDSVAIGFDAKASIHPGHIPIVRAAFAPDEAALARAHRILAGVAEHGEGVFALDGGMVDGPIIAQARRILARAAAAR</sequence>
<dbReference type="PIRSF" id="PIRSF015582">
    <property type="entry name" value="Cit_lyase_B"/>
    <property type="match status" value="1"/>
</dbReference>
<dbReference type="Gene3D" id="3.20.20.60">
    <property type="entry name" value="Phosphoenolpyruvate-binding domains"/>
    <property type="match status" value="1"/>
</dbReference>
<dbReference type="EMBL" id="BAAAPO010000044">
    <property type="protein sequence ID" value="GAA1803906.1"/>
    <property type="molecule type" value="Genomic_DNA"/>
</dbReference>
<evidence type="ECO:0000256" key="2">
    <source>
        <dbReference type="ARBA" id="ARBA00022723"/>
    </source>
</evidence>
<reference evidence="5 6" key="1">
    <citation type="journal article" date="2019" name="Int. J. Syst. Evol. Microbiol.">
        <title>The Global Catalogue of Microorganisms (GCM) 10K type strain sequencing project: providing services to taxonomists for standard genome sequencing and annotation.</title>
        <authorList>
            <consortium name="The Broad Institute Genomics Platform"/>
            <consortium name="The Broad Institute Genome Sequencing Center for Infectious Disease"/>
            <person name="Wu L."/>
            <person name="Ma J."/>
        </authorList>
    </citation>
    <scope>NUCLEOTIDE SEQUENCE [LARGE SCALE GENOMIC DNA]</scope>
    <source>
        <strain evidence="5 6">JCM 15592</strain>
    </source>
</reference>
<keyword evidence="6" id="KW-1185">Reference proteome</keyword>
<evidence type="ECO:0000313" key="6">
    <source>
        <dbReference type="Proteomes" id="UP001499938"/>
    </source>
</evidence>
<dbReference type="SUPFAM" id="SSF51621">
    <property type="entry name" value="Phosphoenolpyruvate/pyruvate domain"/>
    <property type="match status" value="1"/>
</dbReference>
<evidence type="ECO:0000259" key="4">
    <source>
        <dbReference type="Pfam" id="PF03328"/>
    </source>
</evidence>
<dbReference type="InterPro" id="IPR015813">
    <property type="entry name" value="Pyrv/PenolPyrv_kinase-like_dom"/>
</dbReference>
<name>A0ABN2LZR9_9MICO</name>
<organism evidence="5 6">
    <name type="scientific">Nostocoides veronense</name>
    <dbReference type="NCBI Taxonomy" id="330836"/>
    <lineage>
        <taxon>Bacteria</taxon>
        <taxon>Bacillati</taxon>
        <taxon>Actinomycetota</taxon>
        <taxon>Actinomycetes</taxon>
        <taxon>Micrococcales</taxon>
        <taxon>Intrasporangiaceae</taxon>
        <taxon>Nostocoides</taxon>
    </lineage>
</organism>
<dbReference type="PANTHER" id="PTHR32308">
    <property type="entry name" value="LYASE BETA SUBUNIT, PUTATIVE (AFU_ORTHOLOGUE AFUA_4G13030)-RELATED"/>
    <property type="match status" value="1"/>
</dbReference>
<dbReference type="PANTHER" id="PTHR32308:SF10">
    <property type="entry name" value="CITRATE LYASE SUBUNIT BETA"/>
    <property type="match status" value="1"/>
</dbReference>
<evidence type="ECO:0000256" key="3">
    <source>
        <dbReference type="ARBA" id="ARBA00022842"/>
    </source>
</evidence>
<dbReference type="InterPro" id="IPR011206">
    <property type="entry name" value="Citrate_lyase_beta/mcl1/mcl2"/>
</dbReference>
<comment type="cofactor">
    <cofactor evidence="1">
        <name>Mg(2+)</name>
        <dbReference type="ChEBI" id="CHEBI:18420"/>
    </cofactor>
</comment>
<keyword evidence="2" id="KW-0479">Metal-binding</keyword>
<feature type="domain" description="HpcH/HpaI aldolase/citrate lyase" evidence="4">
    <location>
        <begin position="11"/>
        <end position="217"/>
    </location>
</feature>
<gene>
    <name evidence="5" type="primary">citE</name>
    <name evidence="5" type="ORF">GCM10009811_29440</name>
</gene>
<evidence type="ECO:0000313" key="5">
    <source>
        <dbReference type="EMBL" id="GAA1803906.1"/>
    </source>
</evidence>
<dbReference type="Proteomes" id="UP001499938">
    <property type="component" value="Unassembled WGS sequence"/>
</dbReference>